<dbReference type="AlphaFoldDB" id="A0A238XTE1"/>
<evidence type="ECO:0000256" key="1">
    <source>
        <dbReference type="ARBA" id="ARBA00004975"/>
    </source>
</evidence>
<comment type="subcellular location">
    <subcellularLocation>
        <location evidence="6">Cytoplasm</location>
    </subcellularLocation>
</comment>
<evidence type="ECO:0000313" key="9">
    <source>
        <dbReference type="EMBL" id="SNR62177.1"/>
    </source>
</evidence>
<accession>A0A238XTE1</accession>
<feature type="binding site" evidence="6">
    <location>
        <begin position="222"/>
        <end position="223"/>
    </location>
    <ligand>
        <name>L-ornithine</name>
        <dbReference type="ChEBI" id="CHEBI:46911"/>
    </ligand>
</feature>
<name>A0A238XTE1_9BACT</name>
<feature type="binding site" evidence="6">
    <location>
        <position position="286"/>
    </location>
    <ligand>
        <name>carbamoyl phosphate</name>
        <dbReference type="ChEBI" id="CHEBI:58228"/>
    </ligand>
</feature>
<dbReference type="HAMAP" id="MF_01109">
    <property type="entry name" value="OTCase"/>
    <property type="match status" value="1"/>
</dbReference>
<dbReference type="InterPro" id="IPR006130">
    <property type="entry name" value="Asp/Orn_carbamoylTrfase"/>
</dbReference>
<dbReference type="PROSITE" id="PS00097">
    <property type="entry name" value="CARBAMOYLTRANSFERASE"/>
    <property type="match status" value="1"/>
</dbReference>
<dbReference type="InterPro" id="IPR036901">
    <property type="entry name" value="Asp/Orn_carbamoylTrfase_sf"/>
</dbReference>
<dbReference type="EMBL" id="FZOC01000001">
    <property type="protein sequence ID" value="SNR62177.1"/>
    <property type="molecule type" value="Genomic_DNA"/>
</dbReference>
<feature type="binding site" evidence="6">
    <location>
        <position position="218"/>
    </location>
    <ligand>
        <name>L-ornithine</name>
        <dbReference type="ChEBI" id="CHEBI:46911"/>
    </ligand>
</feature>
<comment type="pathway">
    <text evidence="1">Amino-acid biosynthesis; L-arginine biosynthesis; L-arginine from L-ornithine and carbamoyl phosphate: step 1/3.</text>
</comment>
<dbReference type="Pfam" id="PF02729">
    <property type="entry name" value="OTCace_N"/>
    <property type="match status" value="1"/>
</dbReference>
<comment type="similarity">
    <text evidence="2 6">Belongs to the aspartate/ornithine carbamoyltransferase superfamily. OTCase family.</text>
</comment>
<proteinExistence type="inferred from homology"/>
<feature type="domain" description="Aspartate/ornithine carbamoyltransferase carbamoyl-P binding" evidence="8">
    <location>
        <begin position="3"/>
        <end position="140"/>
    </location>
</feature>
<keyword evidence="4 6" id="KW-0808">Transferase</keyword>
<dbReference type="GO" id="GO:0004585">
    <property type="term" value="F:ornithine carbamoyltransferase activity"/>
    <property type="evidence" value="ECO:0007669"/>
    <property type="project" value="UniProtKB-UniRule"/>
</dbReference>
<dbReference type="GO" id="GO:0042450">
    <property type="term" value="P:L-arginine biosynthetic process via ornithine"/>
    <property type="evidence" value="ECO:0007669"/>
    <property type="project" value="UniProtKB-UniRule"/>
</dbReference>
<dbReference type="Proteomes" id="UP000198324">
    <property type="component" value="Unassembled WGS sequence"/>
</dbReference>
<dbReference type="PRINTS" id="PR00102">
    <property type="entry name" value="OTCASE"/>
</dbReference>
<evidence type="ECO:0000256" key="6">
    <source>
        <dbReference type="HAMAP-Rule" id="MF_01109"/>
    </source>
</evidence>
<dbReference type="InterPro" id="IPR002292">
    <property type="entry name" value="Orn/put_carbamltrans"/>
</dbReference>
<dbReference type="RefSeq" id="WP_089271225.1">
    <property type="nucleotide sequence ID" value="NZ_FZOC01000001.1"/>
</dbReference>
<dbReference type="GO" id="GO:0016597">
    <property type="term" value="F:amino acid binding"/>
    <property type="evidence" value="ECO:0007669"/>
    <property type="project" value="InterPro"/>
</dbReference>
<dbReference type="InterPro" id="IPR006131">
    <property type="entry name" value="Asp_carbamoyltransf_Asp/Orn-bd"/>
</dbReference>
<dbReference type="PANTHER" id="PTHR45753:SF3">
    <property type="entry name" value="ORNITHINE TRANSCARBAMYLASE, MITOCHONDRIAL"/>
    <property type="match status" value="1"/>
</dbReference>
<dbReference type="InterPro" id="IPR006132">
    <property type="entry name" value="Asp/Orn_carbamoyltranf_P-bd"/>
</dbReference>
<dbReference type="OrthoDB" id="9802587at2"/>
<evidence type="ECO:0000259" key="7">
    <source>
        <dbReference type="Pfam" id="PF00185"/>
    </source>
</evidence>
<dbReference type="Gene3D" id="3.40.50.1370">
    <property type="entry name" value="Aspartate/ornithine carbamoyltransferase"/>
    <property type="match status" value="2"/>
</dbReference>
<keyword evidence="6" id="KW-0963">Cytoplasm</keyword>
<keyword evidence="10" id="KW-1185">Reference proteome</keyword>
<dbReference type="NCBIfam" id="NF001986">
    <property type="entry name" value="PRK00779.1"/>
    <property type="match status" value="1"/>
</dbReference>
<evidence type="ECO:0000259" key="8">
    <source>
        <dbReference type="Pfam" id="PF02729"/>
    </source>
</evidence>
<evidence type="ECO:0000256" key="5">
    <source>
        <dbReference type="ARBA" id="ARBA00048772"/>
    </source>
</evidence>
<feature type="binding site" evidence="6">
    <location>
        <begin position="127"/>
        <end position="130"/>
    </location>
    <ligand>
        <name>carbamoyl phosphate</name>
        <dbReference type="ChEBI" id="CHEBI:58228"/>
    </ligand>
</feature>
<reference evidence="9 10" key="1">
    <citation type="submission" date="2017-06" db="EMBL/GenBank/DDBJ databases">
        <authorList>
            <person name="Kim H.J."/>
            <person name="Triplett B.A."/>
        </authorList>
    </citation>
    <scope>NUCLEOTIDE SEQUENCE [LARGE SCALE GENOMIC DNA]</scope>
    <source>
        <strain evidence="9 10">DSM 13116</strain>
    </source>
</reference>
<dbReference type="SUPFAM" id="SSF53671">
    <property type="entry name" value="Aspartate/ornithine carbamoyltransferase"/>
    <property type="match status" value="1"/>
</dbReference>
<dbReference type="NCBIfam" id="TIGR00658">
    <property type="entry name" value="orni_carb_tr"/>
    <property type="match status" value="1"/>
</dbReference>
<dbReference type="Pfam" id="PF00185">
    <property type="entry name" value="OTCace"/>
    <property type="match status" value="1"/>
</dbReference>
<dbReference type="FunFam" id="3.40.50.1370:FF:000008">
    <property type="entry name" value="Ornithine carbamoyltransferase"/>
    <property type="match status" value="1"/>
</dbReference>
<feature type="binding site" evidence="6">
    <location>
        <position position="100"/>
    </location>
    <ligand>
        <name>carbamoyl phosphate</name>
        <dbReference type="ChEBI" id="CHEBI:58228"/>
    </ligand>
</feature>
<gene>
    <name evidence="9" type="ORF">SAMN04488503_0424</name>
</gene>
<feature type="binding site" evidence="6">
    <location>
        <position position="76"/>
    </location>
    <ligand>
        <name>carbamoyl phosphate</name>
        <dbReference type="ChEBI" id="CHEBI:58228"/>
    </ligand>
</feature>
<protein>
    <recommendedName>
        <fullName evidence="3 6">Ornithine carbamoyltransferase</fullName>
        <shortName evidence="6">OTCase</shortName>
        <ecNumber evidence="3 6">2.1.3.3</ecNumber>
    </recommendedName>
</protein>
<dbReference type="PRINTS" id="PR00100">
    <property type="entry name" value="AOTCASE"/>
</dbReference>
<comment type="catalytic activity">
    <reaction evidence="5 6">
        <text>carbamoyl phosphate + L-ornithine = L-citrulline + phosphate + H(+)</text>
        <dbReference type="Rhea" id="RHEA:19513"/>
        <dbReference type="ChEBI" id="CHEBI:15378"/>
        <dbReference type="ChEBI" id="CHEBI:43474"/>
        <dbReference type="ChEBI" id="CHEBI:46911"/>
        <dbReference type="ChEBI" id="CHEBI:57743"/>
        <dbReference type="ChEBI" id="CHEBI:58228"/>
        <dbReference type="EC" id="2.1.3.3"/>
    </reaction>
</comment>
<feature type="binding site" evidence="6">
    <location>
        <begin position="49"/>
        <end position="52"/>
    </location>
    <ligand>
        <name>carbamoyl phosphate</name>
        <dbReference type="ChEBI" id="CHEBI:58228"/>
    </ligand>
</feature>
<evidence type="ECO:0000313" key="10">
    <source>
        <dbReference type="Proteomes" id="UP000198324"/>
    </source>
</evidence>
<evidence type="ECO:0000256" key="4">
    <source>
        <dbReference type="ARBA" id="ARBA00022679"/>
    </source>
</evidence>
<feature type="binding site" evidence="6">
    <location>
        <begin position="258"/>
        <end position="259"/>
    </location>
    <ligand>
        <name>carbamoyl phosphate</name>
        <dbReference type="ChEBI" id="CHEBI:58228"/>
    </ligand>
</feature>
<evidence type="ECO:0000256" key="2">
    <source>
        <dbReference type="ARBA" id="ARBA00007805"/>
    </source>
</evidence>
<feature type="binding site" evidence="6">
    <location>
        <position position="158"/>
    </location>
    <ligand>
        <name>L-ornithine</name>
        <dbReference type="ChEBI" id="CHEBI:46911"/>
    </ligand>
</feature>
<dbReference type="GO" id="GO:0005737">
    <property type="term" value="C:cytoplasm"/>
    <property type="evidence" value="ECO:0007669"/>
    <property type="project" value="UniProtKB-SubCell"/>
</dbReference>
<dbReference type="InterPro" id="IPR024904">
    <property type="entry name" value="OTCase_ArgI"/>
</dbReference>
<dbReference type="EC" id="2.1.3.3" evidence="3 6"/>
<evidence type="ECO:0000256" key="3">
    <source>
        <dbReference type="ARBA" id="ARBA00013007"/>
    </source>
</evidence>
<dbReference type="PANTHER" id="PTHR45753">
    <property type="entry name" value="ORNITHINE CARBAMOYLTRANSFERASE, MITOCHONDRIAL"/>
    <property type="match status" value="1"/>
</dbReference>
<organism evidence="9 10">
    <name type="scientific">Humidesulfovibrio mexicanus</name>
    <dbReference type="NCBI Taxonomy" id="147047"/>
    <lineage>
        <taxon>Bacteria</taxon>
        <taxon>Pseudomonadati</taxon>
        <taxon>Thermodesulfobacteriota</taxon>
        <taxon>Desulfovibrionia</taxon>
        <taxon>Desulfovibrionales</taxon>
        <taxon>Desulfovibrionaceae</taxon>
        <taxon>Humidesulfovibrio</taxon>
    </lineage>
</organism>
<sequence>MPRHFLNILDLSKEEARAVLLRAKALKDGDIRTRMLDGKTVILIFEKASTRTRVSFEVAVRHLGGQTVFLTPHESQLGRNEPLKDTARVLSRYADALVVRTFGQEKLETLVEWGSIPVVNALTDEHHPCQVMSDVLTMYERTPDLPALKVGWIGDGNNMAHSWIEAAALYGFDLTLACPSGYTPDTDIVARAKALGARVTLTEDPAVAARDADYLNTDVWASMGQEAEQLRREAAFEGYQLNDGLMALAKPGCKVMHCLPAHRGEEISDEVFEANADMIFDEAENRLHMQKAVLEWVFEAL</sequence>
<dbReference type="GO" id="GO:0019240">
    <property type="term" value="P:citrulline biosynthetic process"/>
    <property type="evidence" value="ECO:0007669"/>
    <property type="project" value="TreeGrafter"/>
</dbReference>
<feature type="domain" description="Aspartate/ornithine carbamoyltransferase Asp/Orn-binding" evidence="7">
    <location>
        <begin position="148"/>
        <end position="296"/>
    </location>
</feature>